<evidence type="ECO:0000256" key="3">
    <source>
        <dbReference type="SAM" id="MobiDB-lite"/>
    </source>
</evidence>
<protein>
    <recommendedName>
        <fullName evidence="2">Pyridinium-3,5-bisthiocarboxylic acid mononucleotide nickel insertion protein</fullName>
        <shortName evidence="2">P2TMN nickel insertion protein</shortName>
        <ecNumber evidence="2">4.99.1.12</ecNumber>
    </recommendedName>
    <alternativeName>
        <fullName evidence="2">Nickel-pincer cofactor biosynthesis protein LarC</fullName>
    </alternativeName>
</protein>
<sequence>MSDLAGVSARASSGSGPPGPYQSHTGPTGRVGWLDCSAGVSGDMLLGALVGAGVPLPVLQQAVSAVAPERAELSVEPVHRAGLAATRVHVRVADSATHRTWPDVRTLIDGADLADDVRRGALATFALLAQAEAQAHGQAADDVHFHEVGALDALADVVGVAAGLAHLRLDALVSSPVAVGGGFAHAAHGRIPVPVPAVVTLLTGAPTQGGPTDSEHTTPTGAALLATHVGAYGRQPAMTVSGSGTGAGGRDPAGVPNVVRLLVGTSPGPEASPATALLLSSNVDDLDPRLWPAVLARLFDAGASDAWLTPVLMKKGRPAHTLSVLLPPTARAAVAAVVFRETSTLGLREQVVGKVALERTEATVHVEGHRISVKVAWHEGSVVNVQPEYEDVAAAARALDRPGKEVLARAAAAAAPLWESGPH</sequence>
<comment type="catalytic activity">
    <reaction evidence="2">
        <text>Ni(II)-pyridinium-3,5-bisthiocarboxylate mononucleotide = pyridinium-3,5-bisthiocarboxylate mononucleotide + Ni(2+)</text>
        <dbReference type="Rhea" id="RHEA:54784"/>
        <dbReference type="ChEBI" id="CHEBI:49786"/>
        <dbReference type="ChEBI" id="CHEBI:137372"/>
        <dbReference type="ChEBI" id="CHEBI:137373"/>
        <dbReference type="EC" id="4.99.1.12"/>
    </reaction>
</comment>
<dbReference type="GO" id="GO:0016151">
    <property type="term" value="F:nickel cation binding"/>
    <property type="evidence" value="ECO:0007669"/>
    <property type="project" value="UniProtKB-UniRule"/>
</dbReference>
<comment type="function">
    <text evidence="2">Involved in the biosynthesis of a nickel-pincer cofactor ((SCS)Ni(II) pincer complex). Binds Ni(2+), and functions in nickel delivery to pyridinium-3,5-bisthiocarboxylic acid mononucleotide (P2TMN), to form the mature cofactor. Is thus probably required for the activation of nickel-pincer cofactor-dependent enzymes.</text>
</comment>
<keyword evidence="1 2" id="KW-0533">Nickel</keyword>
<dbReference type="GO" id="GO:0051604">
    <property type="term" value="P:protein maturation"/>
    <property type="evidence" value="ECO:0007669"/>
    <property type="project" value="UniProtKB-UniRule"/>
</dbReference>
<name>A0A6J4MR38_9ACTN</name>
<dbReference type="Pfam" id="PF01969">
    <property type="entry name" value="Ni_insertion"/>
    <property type="match status" value="1"/>
</dbReference>
<evidence type="ECO:0000256" key="2">
    <source>
        <dbReference type="HAMAP-Rule" id="MF_01074"/>
    </source>
</evidence>
<dbReference type="Gene3D" id="3.30.70.1380">
    <property type="entry name" value="Transcriptional regulatory protein pf0864 domain like"/>
    <property type="match status" value="1"/>
</dbReference>
<dbReference type="GO" id="GO:0016829">
    <property type="term" value="F:lyase activity"/>
    <property type="evidence" value="ECO:0007669"/>
    <property type="project" value="UniProtKB-UniRule"/>
</dbReference>
<proteinExistence type="inferred from homology"/>
<comment type="similarity">
    <text evidence="2">Belongs to the LarC family.</text>
</comment>
<dbReference type="InterPro" id="IPR002822">
    <property type="entry name" value="Ni_insertion"/>
</dbReference>
<accession>A0A6J4MR38</accession>
<dbReference type="AlphaFoldDB" id="A0A6J4MR38"/>
<dbReference type="EC" id="4.99.1.12" evidence="2"/>
<feature type="region of interest" description="Disordered" evidence="3">
    <location>
        <begin position="1"/>
        <end position="27"/>
    </location>
</feature>
<organism evidence="4">
    <name type="scientific">uncultured Nocardioidaceae bacterium</name>
    <dbReference type="NCBI Taxonomy" id="253824"/>
    <lineage>
        <taxon>Bacteria</taxon>
        <taxon>Bacillati</taxon>
        <taxon>Actinomycetota</taxon>
        <taxon>Actinomycetes</taxon>
        <taxon>Propionibacteriales</taxon>
        <taxon>Nocardioidaceae</taxon>
        <taxon>environmental samples</taxon>
    </lineage>
</organism>
<evidence type="ECO:0000313" key="4">
    <source>
        <dbReference type="EMBL" id="CAA9364888.1"/>
    </source>
</evidence>
<dbReference type="HAMAP" id="MF_01074">
    <property type="entry name" value="LarC"/>
    <property type="match status" value="1"/>
</dbReference>
<dbReference type="PANTHER" id="PTHR36566">
    <property type="entry name" value="NICKEL INSERTION PROTEIN-RELATED"/>
    <property type="match status" value="1"/>
</dbReference>
<dbReference type="PANTHER" id="PTHR36566:SF1">
    <property type="entry name" value="PYRIDINIUM-3,5-BISTHIOCARBOXYLIC ACID MONONUCLEOTIDE NICKEL INSERTION PROTEIN"/>
    <property type="match status" value="1"/>
</dbReference>
<dbReference type="NCBIfam" id="TIGR00299">
    <property type="entry name" value="nickel pincer cofactor biosynthesis protein LarC"/>
    <property type="match status" value="1"/>
</dbReference>
<gene>
    <name evidence="2" type="primary">larC</name>
    <name evidence="4" type="ORF">AVDCRST_MAG21-48</name>
</gene>
<keyword evidence="2" id="KW-0456">Lyase</keyword>
<reference evidence="4" key="1">
    <citation type="submission" date="2020-02" db="EMBL/GenBank/DDBJ databases">
        <authorList>
            <person name="Meier V. D."/>
        </authorList>
    </citation>
    <scope>NUCLEOTIDE SEQUENCE</scope>
    <source>
        <strain evidence="4">AVDCRST_MAG21</strain>
    </source>
</reference>
<dbReference type="Gene3D" id="3.10.20.300">
    <property type="entry name" value="mk0293 like domain"/>
    <property type="match status" value="1"/>
</dbReference>
<dbReference type="EMBL" id="CADCUL010000010">
    <property type="protein sequence ID" value="CAA9364888.1"/>
    <property type="molecule type" value="Genomic_DNA"/>
</dbReference>
<evidence type="ECO:0000256" key="1">
    <source>
        <dbReference type="ARBA" id="ARBA00022596"/>
    </source>
</evidence>